<keyword evidence="3" id="KW-0378">Hydrolase</keyword>
<dbReference type="PANTHER" id="PTHR11731">
    <property type="entry name" value="PROTEASE FAMILY S9B,C DIPEPTIDYL-PEPTIDASE IV-RELATED"/>
    <property type="match status" value="1"/>
</dbReference>
<dbReference type="RefSeq" id="WP_197170778.1">
    <property type="nucleotide sequence ID" value="NZ_SJPY01000001.1"/>
</dbReference>
<dbReference type="Gene3D" id="2.60.40.780">
    <property type="entry name" value="von Hippel-Lindau disease tumour suppressor, beta domain"/>
    <property type="match status" value="1"/>
</dbReference>
<dbReference type="SUPFAM" id="SSF82171">
    <property type="entry name" value="DPP6 N-terminal domain-like"/>
    <property type="match status" value="1"/>
</dbReference>
<comment type="caution">
    <text evidence="3">The sequence shown here is derived from an EMBL/GenBank/DDBJ whole genome shotgun (WGS) entry which is preliminary data.</text>
</comment>
<dbReference type="InterPro" id="IPR001375">
    <property type="entry name" value="Peptidase_S9_cat"/>
</dbReference>
<dbReference type="GO" id="GO:0006508">
    <property type="term" value="P:proteolysis"/>
    <property type="evidence" value="ECO:0007669"/>
    <property type="project" value="InterPro"/>
</dbReference>
<dbReference type="SUPFAM" id="SSF53474">
    <property type="entry name" value="alpha/beta-Hydrolases"/>
    <property type="match status" value="1"/>
</dbReference>
<dbReference type="Proteomes" id="UP000315471">
    <property type="component" value="Unassembled WGS sequence"/>
</dbReference>
<dbReference type="InterPro" id="IPR036208">
    <property type="entry name" value="VHL_sf"/>
</dbReference>
<feature type="domain" description="Peptidase S9 prolyl oligopeptidase catalytic" evidence="1">
    <location>
        <begin position="588"/>
        <end position="775"/>
    </location>
</feature>
<gene>
    <name evidence="3" type="primary">ptpA_1</name>
    <name evidence="3" type="ORF">Q31b_05150</name>
</gene>
<evidence type="ECO:0000259" key="2">
    <source>
        <dbReference type="Pfam" id="PF00930"/>
    </source>
</evidence>
<evidence type="ECO:0000259" key="1">
    <source>
        <dbReference type="Pfam" id="PF00326"/>
    </source>
</evidence>
<dbReference type="Gene3D" id="3.40.50.1820">
    <property type="entry name" value="alpha/beta hydrolase"/>
    <property type="match status" value="1"/>
</dbReference>
<dbReference type="AlphaFoldDB" id="A0A5C6E6R9"/>
<dbReference type="InterPro" id="IPR037140">
    <property type="entry name" value="VHL_beta_dom_sf"/>
</dbReference>
<feature type="domain" description="Dipeptidylpeptidase IV N-terminal" evidence="2">
    <location>
        <begin position="249"/>
        <end position="495"/>
    </location>
</feature>
<sequence length="777" mass="87047">MKTFSSHRPLGIRLGLIFLVCFSAVIGSPSNGAETINLKIKPRWTDANHFWFIRQSEDGSKETIDVDALTGSMTVRSADPNRAASDIEGLKGGPIPHSVAGSSGDTEIKFVNQTNQPITAFWVTSDGKRVKYATIKPGSDMHQHTYTGHAWAVFGEDGTFYGSITAKGLGQDAIAKESYSLERGPEERRRGAKRSSAARSLRRQDWEVRLIDGKLQRRTTKDQQGSWQPVAEVNALLGDQDRLTSPQISPDDRFLAIWKKTEIPTKSVATIESSPKDGGRAVLRQRPYLLPGDPVDQFELIVCDTETWEPLELELPIFDFGTPRIRFFRDHEILIQKVDRGHQRFRLFCIDPATASVRTPIDESTDTFIWTMNGPGFPILTYLEKSDQVIYASERSGWRHLYLVDLDSDGLLKPITQGEFLVRDLIEVDEENQTIDLAIGSYHADQDPYHKHLARVKFDGSHFVVLSDGNGDHQWQFSPDRRYVVVSYSRVDQPPIHELRRCDDGSIVATLAIAKRIPQSDEILWEMPTVFSAKGRDGQTDIWGLITFPPNYDPDADRKYPVIEAIYAGPHGSHVPKRYRGSPFHKDLNDLGFIVVQIDGQGTANRSKAFHDVCWQNLKDAGFPDRIAWMKAAAKEYPGMDLDRVGIYGTSAGGQNAMGALLFHGDFYKAAMAACGCHDNRMDKASWNEQWMGYPVGPHYAECSNVDNAHRLEGNLLLILGELDSNVPPESTLRVVDALIKADKDFEFLMVPGIGHSSGGPYGWRRTKDFFVRALQP</sequence>
<dbReference type="InterPro" id="IPR050278">
    <property type="entry name" value="Serine_Prot_S9B/DPPIV"/>
</dbReference>
<proteinExistence type="predicted"/>
<dbReference type="Pfam" id="PF00930">
    <property type="entry name" value="DPPIV_N"/>
    <property type="match status" value="1"/>
</dbReference>
<dbReference type="PANTHER" id="PTHR11731:SF118">
    <property type="entry name" value="BLR1971 PROTEIN"/>
    <property type="match status" value="1"/>
</dbReference>
<dbReference type="EMBL" id="SJPY01000001">
    <property type="protein sequence ID" value="TWU45343.1"/>
    <property type="molecule type" value="Genomic_DNA"/>
</dbReference>
<dbReference type="EC" id="3.4.14.12" evidence="3"/>
<dbReference type="GO" id="GO:0008236">
    <property type="term" value="F:serine-type peptidase activity"/>
    <property type="evidence" value="ECO:0007669"/>
    <property type="project" value="InterPro"/>
</dbReference>
<organism evidence="3 4">
    <name type="scientific">Novipirellula aureliae</name>
    <dbReference type="NCBI Taxonomy" id="2527966"/>
    <lineage>
        <taxon>Bacteria</taxon>
        <taxon>Pseudomonadati</taxon>
        <taxon>Planctomycetota</taxon>
        <taxon>Planctomycetia</taxon>
        <taxon>Pirellulales</taxon>
        <taxon>Pirellulaceae</taxon>
        <taxon>Novipirellula</taxon>
    </lineage>
</organism>
<accession>A0A5C6E6R9</accession>
<name>A0A5C6E6R9_9BACT</name>
<protein>
    <submittedName>
        <fullName evidence="3">Prolyl tripeptidyl peptidase</fullName>
        <ecNumber evidence="3">3.4.14.12</ecNumber>
    </submittedName>
</protein>
<dbReference type="Pfam" id="PF00326">
    <property type="entry name" value="Peptidase_S9"/>
    <property type="match status" value="1"/>
</dbReference>
<dbReference type="SUPFAM" id="SSF49468">
    <property type="entry name" value="VHL"/>
    <property type="match status" value="1"/>
</dbReference>
<evidence type="ECO:0000313" key="3">
    <source>
        <dbReference type="EMBL" id="TWU45343.1"/>
    </source>
</evidence>
<evidence type="ECO:0000313" key="4">
    <source>
        <dbReference type="Proteomes" id="UP000315471"/>
    </source>
</evidence>
<dbReference type="InterPro" id="IPR002469">
    <property type="entry name" value="Peptidase_S9B_N"/>
</dbReference>
<reference evidence="3 4" key="1">
    <citation type="submission" date="2019-02" db="EMBL/GenBank/DDBJ databases">
        <title>Deep-cultivation of Planctomycetes and their phenomic and genomic characterization uncovers novel biology.</title>
        <authorList>
            <person name="Wiegand S."/>
            <person name="Jogler M."/>
            <person name="Boedeker C."/>
            <person name="Pinto D."/>
            <person name="Vollmers J."/>
            <person name="Rivas-Marin E."/>
            <person name="Kohn T."/>
            <person name="Peeters S.H."/>
            <person name="Heuer A."/>
            <person name="Rast P."/>
            <person name="Oberbeckmann S."/>
            <person name="Bunk B."/>
            <person name="Jeske O."/>
            <person name="Meyerdierks A."/>
            <person name="Storesund J.E."/>
            <person name="Kallscheuer N."/>
            <person name="Luecker S."/>
            <person name="Lage O.M."/>
            <person name="Pohl T."/>
            <person name="Merkel B.J."/>
            <person name="Hornburger P."/>
            <person name="Mueller R.-W."/>
            <person name="Bruemmer F."/>
            <person name="Labrenz M."/>
            <person name="Spormann A.M."/>
            <person name="Op Den Camp H."/>
            <person name="Overmann J."/>
            <person name="Amann R."/>
            <person name="Jetten M.S.M."/>
            <person name="Mascher T."/>
            <person name="Medema M.H."/>
            <person name="Devos D.P."/>
            <person name="Kaster A.-K."/>
            <person name="Ovreas L."/>
            <person name="Rohde M."/>
            <person name="Galperin M.Y."/>
            <person name="Jogler C."/>
        </authorList>
    </citation>
    <scope>NUCLEOTIDE SEQUENCE [LARGE SCALE GENOMIC DNA]</scope>
    <source>
        <strain evidence="3 4">Q31b</strain>
    </source>
</reference>
<dbReference type="InterPro" id="IPR029058">
    <property type="entry name" value="AB_hydrolase_fold"/>
</dbReference>
<dbReference type="Gene3D" id="2.140.10.30">
    <property type="entry name" value="Dipeptidylpeptidase IV, N-terminal domain"/>
    <property type="match status" value="1"/>
</dbReference>
<keyword evidence="4" id="KW-1185">Reference proteome</keyword>